<dbReference type="InterPro" id="IPR041657">
    <property type="entry name" value="HTH_17"/>
</dbReference>
<dbReference type="RefSeq" id="WP_090055720.1">
    <property type="nucleotide sequence ID" value="NZ_FNCC01000015.1"/>
</dbReference>
<evidence type="ECO:0000256" key="3">
    <source>
        <dbReference type="ARBA" id="ARBA00012972"/>
    </source>
</evidence>
<dbReference type="SUPFAM" id="SSF48256">
    <property type="entry name" value="Citrate synthase"/>
    <property type="match status" value="1"/>
</dbReference>
<dbReference type="InterPro" id="IPR009061">
    <property type="entry name" value="DNA-bd_dom_put_sf"/>
</dbReference>
<dbReference type="Pfam" id="PF12728">
    <property type="entry name" value="HTH_17"/>
    <property type="match status" value="1"/>
</dbReference>
<comment type="pathway">
    <text evidence="1">Carbohydrate metabolism; tricarboxylic acid cycle.</text>
</comment>
<proteinExistence type="inferred from homology"/>
<dbReference type="Proteomes" id="UP000199623">
    <property type="component" value="Unassembled WGS sequence"/>
</dbReference>
<dbReference type="SUPFAM" id="SSF46955">
    <property type="entry name" value="Putative DNA-binding domain"/>
    <property type="match status" value="1"/>
</dbReference>
<evidence type="ECO:0000313" key="7">
    <source>
        <dbReference type="EMBL" id="SDH05839.1"/>
    </source>
</evidence>
<evidence type="ECO:0000313" key="8">
    <source>
        <dbReference type="Proteomes" id="UP000199623"/>
    </source>
</evidence>
<dbReference type="GO" id="GO:0036440">
    <property type="term" value="F:citrate synthase activity"/>
    <property type="evidence" value="ECO:0007669"/>
    <property type="project" value="UniProtKB-EC"/>
</dbReference>
<dbReference type="Gene3D" id="1.10.580.10">
    <property type="entry name" value="Citrate Synthase, domain 1"/>
    <property type="match status" value="1"/>
</dbReference>
<evidence type="ECO:0000256" key="5">
    <source>
        <dbReference type="RuleBase" id="RU003406"/>
    </source>
</evidence>
<reference evidence="8" key="1">
    <citation type="submission" date="2016-10" db="EMBL/GenBank/DDBJ databases">
        <authorList>
            <person name="Varghese N."/>
            <person name="Submissions S."/>
        </authorList>
    </citation>
    <scope>NUCLEOTIDE SEQUENCE [LARGE SCALE GENOMIC DNA]</scope>
    <source>
        <strain evidence="8">CGMCC 4.3506</strain>
    </source>
</reference>
<dbReference type="Pfam" id="PF00285">
    <property type="entry name" value="Citrate_synt"/>
    <property type="match status" value="1"/>
</dbReference>
<dbReference type="Gene3D" id="1.10.230.10">
    <property type="entry name" value="Cytochrome P450-Terp, domain 2"/>
    <property type="match status" value="1"/>
</dbReference>
<feature type="domain" description="Helix-turn-helix" evidence="6">
    <location>
        <begin position="4"/>
        <end position="52"/>
    </location>
</feature>
<keyword evidence="8" id="KW-1185">Reference proteome</keyword>
<dbReference type="STRING" id="200378.SAMN05216553_11582"/>
<dbReference type="GO" id="GO:0005975">
    <property type="term" value="P:carbohydrate metabolic process"/>
    <property type="evidence" value="ECO:0007669"/>
    <property type="project" value="TreeGrafter"/>
</dbReference>
<dbReference type="GO" id="GO:0005829">
    <property type="term" value="C:cytosol"/>
    <property type="evidence" value="ECO:0007669"/>
    <property type="project" value="TreeGrafter"/>
</dbReference>
<dbReference type="UniPathway" id="UPA00223"/>
<evidence type="ECO:0000256" key="4">
    <source>
        <dbReference type="ARBA" id="ARBA00022679"/>
    </source>
</evidence>
<dbReference type="PANTHER" id="PTHR11739">
    <property type="entry name" value="CITRATE SYNTHASE"/>
    <property type="match status" value="1"/>
</dbReference>
<dbReference type="PRINTS" id="PR00143">
    <property type="entry name" value="CITRTSNTHASE"/>
</dbReference>
<evidence type="ECO:0000259" key="6">
    <source>
        <dbReference type="Pfam" id="PF12728"/>
    </source>
</evidence>
<evidence type="ECO:0000256" key="1">
    <source>
        <dbReference type="ARBA" id="ARBA00005163"/>
    </source>
</evidence>
<dbReference type="PROSITE" id="PS00480">
    <property type="entry name" value="CITRATE_SYNTHASE"/>
    <property type="match status" value="1"/>
</dbReference>
<gene>
    <name evidence="7" type="ORF">SAMN05216553_11582</name>
</gene>
<dbReference type="PANTHER" id="PTHR11739:SF4">
    <property type="entry name" value="CITRATE SYNTHASE, PEROXISOMAL"/>
    <property type="match status" value="1"/>
</dbReference>
<sequence length="373" mass="40935">MESMLTTNQAARRLGVKPATVYSYVSRGLLTSKKVNRSSMFDVTEVEELAQRTGARGAVAAVTDRIRTRISLLENDRLYYRGRSVPELASTRRFEDVAHWLWTEYDSTGLQFPEGQEIWMALPESATLTDRIRVAVAIAGAGDPLRFDLDRGITTAKSLIADVVESLPMIGRPQGTDIAERLWARLSPKPPQPDLLNAALILLADHDLAISTMAARVAASAHAHPYAVVSAGLGAMEGQKHGAATTIAHRFLSRAETDPMSALAEQLRAGLPIPGFGHRVYQHRDPRADHLFALLREHDDLVADKVIATQPQTFPNVDLALAQFALTFEMPPDAGEAIFAIARIVGWIAHAMEEYKEPGLRFRALGVYTGDRP</sequence>
<name>A0A1G7ZB49_9PSEU</name>
<protein>
    <recommendedName>
        <fullName evidence="3">citrate synthase (unknown stereospecificity)</fullName>
        <ecNumber evidence="3">2.3.3.16</ecNumber>
    </recommendedName>
</protein>
<dbReference type="EMBL" id="FNCC01000015">
    <property type="protein sequence ID" value="SDH05839.1"/>
    <property type="molecule type" value="Genomic_DNA"/>
</dbReference>
<dbReference type="InterPro" id="IPR002020">
    <property type="entry name" value="Citrate_synthase"/>
</dbReference>
<dbReference type="EC" id="2.3.3.16" evidence="3"/>
<keyword evidence="4 5" id="KW-0808">Transferase</keyword>
<dbReference type="InterPro" id="IPR036969">
    <property type="entry name" value="Citrate_synthase_sf"/>
</dbReference>
<dbReference type="InterPro" id="IPR019810">
    <property type="entry name" value="Citrate_synthase_AS"/>
</dbReference>
<dbReference type="OrthoDB" id="9800864at2"/>
<organism evidence="7 8">
    <name type="scientific">Lentzea fradiae</name>
    <dbReference type="NCBI Taxonomy" id="200378"/>
    <lineage>
        <taxon>Bacteria</taxon>
        <taxon>Bacillati</taxon>
        <taxon>Actinomycetota</taxon>
        <taxon>Actinomycetes</taxon>
        <taxon>Pseudonocardiales</taxon>
        <taxon>Pseudonocardiaceae</taxon>
        <taxon>Lentzea</taxon>
    </lineage>
</organism>
<dbReference type="InterPro" id="IPR016143">
    <property type="entry name" value="Citrate_synth-like_sm_a-sub"/>
</dbReference>
<dbReference type="GO" id="GO:0006099">
    <property type="term" value="P:tricarboxylic acid cycle"/>
    <property type="evidence" value="ECO:0007669"/>
    <property type="project" value="UniProtKB-UniPathway"/>
</dbReference>
<evidence type="ECO:0000256" key="2">
    <source>
        <dbReference type="ARBA" id="ARBA00010566"/>
    </source>
</evidence>
<comment type="similarity">
    <text evidence="2 5">Belongs to the citrate synthase family.</text>
</comment>
<dbReference type="InterPro" id="IPR016142">
    <property type="entry name" value="Citrate_synth-like_lrg_a-sub"/>
</dbReference>
<accession>A0A1G7ZB49</accession>
<dbReference type="AlphaFoldDB" id="A0A1G7ZB49"/>